<dbReference type="InterPro" id="IPR050226">
    <property type="entry name" value="NagZ_Beta-hexosaminidase"/>
</dbReference>
<feature type="coiled-coil region" evidence="6">
    <location>
        <begin position="402"/>
        <end position="429"/>
    </location>
</feature>
<dbReference type="SUPFAM" id="SSF49384">
    <property type="entry name" value="Carbohydrate-binding domain"/>
    <property type="match status" value="1"/>
</dbReference>
<protein>
    <recommendedName>
        <fullName evidence="3">beta-N-acetylhexosaminidase</fullName>
        <ecNumber evidence="3">3.2.1.52</ecNumber>
    </recommendedName>
</protein>
<gene>
    <name evidence="10" type="ORF">CP523_03815</name>
    <name evidence="11" type="ORF">NH397_12055</name>
</gene>
<keyword evidence="8" id="KW-0472">Membrane</keyword>
<evidence type="ECO:0000256" key="8">
    <source>
        <dbReference type="SAM" id="Phobius"/>
    </source>
</evidence>
<dbReference type="GO" id="GO:0030246">
    <property type="term" value="F:carbohydrate binding"/>
    <property type="evidence" value="ECO:0007669"/>
    <property type="project" value="InterPro"/>
</dbReference>
<comment type="catalytic activity">
    <reaction evidence="1">
        <text>Hydrolysis of terminal non-reducing N-acetyl-D-hexosamine residues in N-acetyl-beta-D-hexosaminides.</text>
        <dbReference type="EC" id="3.2.1.52"/>
    </reaction>
</comment>
<keyword evidence="8" id="KW-0812">Transmembrane</keyword>
<dbReference type="InterPro" id="IPR017853">
    <property type="entry name" value="GH"/>
</dbReference>
<proteinExistence type="inferred from homology"/>
<dbReference type="PANTHER" id="PTHR30480">
    <property type="entry name" value="BETA-HEXOSAMINIDASE-RELATED"/>
    <property type="match status" value="1"/>
</dbReference>
<organism evidence="10 12">
    <name type="scientific">Clostridium septicum</name>
    <dbReference type="NCBI Taxonomy" id="1504"/>
    <lineage>
        <taxon>Bacteria</taxon>
        <taxon>Bacillati</taxon>
        <taxon>Bacillota</taxon>
        <taxon>Clostridia</taxon>
        <taxon>Eubacteriales</taxon>
        <taxon>Clostridiaceae</taxon>
        <taxon>Clostridium</taxon>
    </lineage>
</organism>
<comment type="similarity">
    <text evidence="2">Belongs to the glycosyl hydrolase 3 family.</text>
</comment>
<evidence type="ECO:0000313" key="10">
    <source>
        <dbReference type="EMBL" id="AYE33655.1"/>
    </source>
</evidence>
<dbReference type="Gene3D" id="2.60.40.680">
    <property type="match status" value="1"/>
</dbReference>
<dbReference type="InterPro" id="IPR019800">
    <property type="entry name" value="Glyco_hydro_3_AS"/>
</dbReference>
<evidence type="ECO:0000256" key="3">
    <source>
        <dbReference type="ARBA" id="ARBA00012663"/>
    </source>
</evidence>
<evidence type="ECO:0000256" key="7">
    <source>
        <dbReference type="SAM" id="MobiDB-lite"/>
    </source>
</evidence>
<dbReference type="AlphaFoldDB" id="A0A9N7JJS2"/>
<dbReference type="EMBL" id="CP023671">
    <property type="protein sequence ID" value="AYE33655.1"/>
    <property type="molecule type" value="Genomic_DNA"/>
</dbReference>
<sequence length="842" mass="91695">MKKGKIISILTAAMVTNSIMLGMGVSAKDTLNEVEKIVSNMTLEEKVGQMLMPDFRQWKLEGEEKAKDFTEINEEVSNIIDRYDLGGVILFAPNVKTTEQTTKLVHDLQNVAINDKDGNLPLLITIDQEGGIVTRLGTGTNLPGNMALGATRSEKNAYDAGYVIGRELNSLGINVNFAPSLDVNNNPNNPVIGLRSISSNPELVGKLGVNIINGIQDQGVSAAAKHFPGHGDVATDSHTGLPRVNKSIDELRVNELKPFKDAVDNGVDMIMTAHIQFPQIEKDKYISKADGSEIELPATLSDDIIEGLLRKDMGYNGVVITDAMNMDAISKNFGELEATKLAINSGVDIVLMPTILRSNEDLGKLDGIINGVIDAVNNGEISIDEINDSVERIVKLKIDRGIMNIKEDNRTVEEKINNAKKIVGSEENRNIERRISSEAITVVKNEKDILPIKAKEGENVLLLAPYNNELPGMKFGINRLISEGKMNSININTHSYNKESEISDELKAKIDKANYVVILTEMGNVSHLAPTHWLTKTPSEVIDYANKLNKEAIAVSVGKPYDAGIHSNAKTQLIAYGYKGMDPTEVDGGLTPTEAFGPNIPAAMEVIFGGADAEGVLPVAIPVLENGAFSLEKNVYEYGFGITNLTEKGIAKIEIPKEVISGDEFKAKVNISDIESLKSEKYEVNINYNNDAFEVVKVESVDKNTNITSSSIEGDKININLEDLESEGEAKDKTKILLTLKSKIKEGEVNVINGLNIIDKNDRDFKTTLENNTIIVNKLIIENPGNDENKGEEDGDKNGEKHQQVKPNGKLPITGGTATSTVLGLGLISSLLGTLFMKRNKK</sequence>
<accession>A0A9N7JJS2</accession>
<dbReference type="SUPFAM" id="SSF51445">
    <property type="entry name" value="(Trans)glycosidases"/>
    <property type="match status" value="1"/>
</dbReference>
<dbReference type="Gene3D" id="3.40.50.1700">
    <property type="entry name" value="Glycoside hydrolase family 3 C-terminal domain"/>
    <property type="match status" value="1"/>
</dbReference>
<dbReference type="GO" id="GO:0009254">
    <property type="term" value="P:peptidoglycan turnover"/>
    <property type="evidence" value="ECO:0007669"/>
    <property type="project" value="TreeGrafter"/>
</dbReference>
<dbReference type="GO" id="GO:0004563">
    <property type="term" value="F:beta-N-acetylhexosaminidase activity"/>
    <property type="evidence" value="ECO:0007669"/>
    <property type="project" value="UniProtKB-EC"/>
</dbReference>
<evidence type="ECO:0000313" key="13">
    <source>
        <dbReference type="Proteomes" id="UP001055437"/>
    </source>
</evidence>
<keyword evidence="4" id="KW-0378">Hydrolase</keyword>
<evidence type="ECO:0000259" key="9">
    <source>
        <dbReference type="Pfam" id="PF00933"/>
    </source>
</evidence>
<name>A0A9N7JJS2_CLOSE</name>
<keyword evidence="13" id="KW-1185">Reference proteome</keyword>
<evidence type="ECO:0000313" key="11">
    <source>
        <dbReference type="EMBL" id="USS00215.1"/>
    </source>
</evidence>
<dbReference type="InterPro" id="IPR001764">
    <property type="entry name" value="Glyco_hydro_3_N"/>
</dbReference>
<dbReference type="Pfam" id="PF00933">
    <property type="entry name" value="Glyco_hydro_3"/>
    <property type="match status" value="1"/>
</dbReference>
<evidence type="ECO:0000256" key="2">
    <source>
        <dbReference type="ARBA" id="ARBA00005336"/>
    </source>
</evidence>
<reference evidence="10 12" key="1">
    <citation type="submission" date="2017-09" db="EMBL/GenBank/DDBJ databases">
        <authorList>
            <person name="Thomas P."/>
            <person name="Seyboldt C."/>
        </authorList>
    </citation>
    <scope>NUCLEOTIDE SEQUENCE [LARGE SCALE GENOMIC DNA]</scope>
    <source>
        <strain evidence="10 12">DSM 7534</strain>
    </source>
</reference>
<evidence type="ECO:0000256" key="5">
    <source>
        <dbReference type="ARBA" id="ARBA00023295"/>
    </source>
</evidence>
<dbReference type="InterPro" id="IPR008965">
    <property type="entry name" value="CBM2/CBM3_carb-bd_dom_sf"/>
</dbReference>
<dbReference type="Proteomes" id="UP001055437">
    <property type="component" value="Chromosome"/>
</dbReference>
<dbReference type="GO" id="GO:0005975">
    <property type="term" value="P:carbohydrate metabolic process"/>
    <property type="evidence" value="ECO:0007669"/>
    <property type="project" value="InterPro"/>
</dbReference>
<evidence type="ECO:0000256" key="1">
    <source>
        <dbReference type="ARBA" id="ARBA00001231"/>
    </source>
</evidence>
<keyword evidence="5" id="KW-0326">Glycosidase</keyword>
<dbReference type="Proteomes" id="UP000280586">
    <property type="component" value="Chromosome"/>
</dbReference>
<keyword evidence="8" id="KW-1133">Transmembrane helix</keyword>
<dbReference type="OrthoDB" id="9805821at2"/>
<feature type="region of interest" description="Disordered" evidence="7">
    <location>
        <begin position="783"/>
        <end position="813"/>
    </location>
</feature>
<dbReference type="KEGG" id="csep:CP523_03815"/>
<keyword evidence="6" id="KW-0175">Coiled coil</keyword>
<evidence type="ECO:0000256" key="4">
    <source>
        <dbReference type="ARBA" id="ARBA00022801"/>
    </source>
</evidence>
<dbReference type="EMBL" id="CP099799">
    <property type="protein sequence ID" value="USS00215.1"/>
    <property type="molecule type" value="Genomic_DNA"/>
</dbReference>
<dbReference type="InterPro" id="IPR036962">
    <property type="entry name" value="Glyco_hydro_3_N_sf"/>
</dbReference>
<reference evidence="11" key="2">
    <citation type="submission" date="2022-06" db="EMBL/GenBank/DDBJ databases">
        <authorList>
            <person name="Holder M.E."/>
            <person name="Ajami N.J."/>
            <person name="Petrosino J.F."/>
        </authorList>
    </citation>
    <scope>NUCLEOTIDE SEQUENCE</scope>
    <source>
        <strain evidence="11">RMA 8861</strain>
    </source>
</reference>
<evidence type="ECO:0000256" key="6">
    <source>
        <dbReference type="SAM" id="Coils"/>
    </source>
</evidence>
<evidence type="ECO:0000313" key="12">
    <source>
        <dbReference type="Proteomes" id="UP000280586"/>
    </source>
</evidence>
<feature type="transmembrane region" description="Helical" evidence="8">
    <location>
        <begin position="813"/>
        <end position="837"/>
    </location>
</feature>
<dbReference type="InterPro" id="IPR036881">
    <property type="entry name" value="Glyco_hydro_3_C_sf"/>
</dbReference>
<dbReference type="PROSITE" id="PS00775">
    <property type="entry name" value="GLYCOSYL_HYDROL_F3"/>
    <property type="match status" value="1"/>
</dbReference>
<dbReference type="EC" id="3.2.1.52" evidence="3"/>
<dbReference type="FunFam" id="3.20.20.300:FF:000014">
    <property type="entry name" value="Beta-hexosaminidase, lipoprotein"/>
    <property type="match status" value="1"/>
</dbReference>
<dbReference type="GeneID" id="303559810"/>
<feature type="domain" description="Glycoside hydrolase family 3 N-terminal" evidence="9">
    <location>
        <begin position="42"/>
        <end position="396"/>
    </location>
</feature>
<dbReference type="Gene3D" id="3.20.20.300">
    <property type="entry name" value="Glycoside hydrolase, family 3, N-terminal domain"/>
    <property type="match status" value="1"/>
</dbReference>
<dbReference type="PANTHER" id="PTHR30480:SF13">
    <property type="entry name" value="BETA-HEXOSAMINIDASE"/>
    <property type="match status" value="1"/>
</dbReference>
<dbReference type="RefSeq" id="WP_066675480.1">
    <property type="nucleotide sequence ID" value="NZ_CABMIZ010000009.1"/>
</dbReference>